<dbReference type="EC" id="2.7.13.3" evidence="2"/>
<evidence type="ECO:0000256" key="2">
    <source>
        <dbReference type="ARBA" id="ARBA00012438"/>
    </source>
</evidence>
<keyword evidence="9" id="KW-1133">Transmembrane helix</keyword>
<dbReference type="InterPro" id="IPR036890">
    <property type="entry name" value="HATPase_C_sf"/>
</dbReference>
<dbReference type="PANTHER" id="PTHR24421">
    <property type="entry name" value="NITRATE/NITRITE SENSOR PROTEIN NARX-RELATED"/>
    <property type="match status" value="1"/>
</dbReference>
<protein>
    <recommendedName>
        <fullName evidence="2">histidine kinase</fullName>
        <ecNumber evidence="2">2.7.13.3</ecNumber>
    </recommendedName>
</protein>
<evidence type="ECO:0000256" key="7">
    <source>
        <dbReference type="ARBA" id="ARBA00022840"/>
    </source>
</evidence>
<keyword evidence="6" id="KW-0418">Kinase</keyword>
<name>A0A839HGQ0_9BURK</name>
<keyword evidence="9" id="KW-0472">Membrane</keyword>
<comment type="caution">
    <text evidence="11">The sequence shown here is derived from an EMBL/GenBank/DDBJ whole genome shotgun (WGS) entry which is preliminary data.</text>
</comment>
<dbReference type="CDD" id="cd16917">
    <property type="entry name" value="HATPase_UhpB-NarQ-NarX-like"/>
    <property type="match status" value="1"/>
</dbReference>
<dbReference type="InterPro" id="IPR050482">
    <property type="entry name" value="Sensor_HK_TwoCompSys"/>
</dbReference>
<dbReference type="SUPFAM" id="SSF55874">
    <property type="entry name" value="ATPase domain of HSP90 chaperone/DNA topoisomerase II/histidine kinase"/>
    <property type="match status" value="1"/>
</dbReference>
<evidence type="ECO:0000256" key="1">
    <source>
        <dbReference type="ARBA" id="ARBA00000085"/>
    </source>
</evidence>
<dbReference type="EMBL" id="JACIVI010000001">
    <property type="protein sequence ID" value="MBB1160376.1"/>
    <property type="molecule type" value="Genomic_DNA"/>
</dbReference>
<sequence>MSDAPDPSPSGPARAWRLMLAASAVGSLALLLLVNPPAGGPSAVLELLAMLVALGLPATVLALRGSLQEAGPAPAPAAEALRPLQQLRDLAQRLAREGQHRPGLERVLGELRGLLQVEQLQLTLHEDAAQGLGGPAGLQLGTPAAAAASPETLPGARFRVALPPASPGGEPLGQLSLQGRGAEAPAARALAEAAAGLLGLALGGLCRRQEERRLALLEERGAIAAELHDSLAQSLGTMKFQVAALQRGLEQARPADTLQAAARDLRAALDSAWREVRELIAAFRVPIGPGGLLAALEDTIAALPAEAPEVHFEAQLGAVRLGVNEEFHLMQIVREALSNTVQHAGAQQAWVRLSPGPGAALTVCIEDDGCGLRPPDPGRPHYGLAILRERARSLSGTLSVGSRPGGGTRVELRFTPQQQALATEDLA</sequence>
<accession>A0A839HGQ0</accession>
<dbReference type="GO" id="GO:0046983">
    <property type="term" value="F:protein dimerization activity"/>
    <property type="evidence" value="ECO:0007669"/>
    <property type="project" value="InterPro"/>
</dbReference>
<keyword evidence="9" id="KW-0812">Transmembrane</keyword>
<evidence type="ECO:0000313" key="11">
    <source>
        <dbReference type="EMBL" id="MBB1160376.1"/>
    </source>
</evidence>
<dbReference type="Gene3D" id="1.20.5.1930">
    <property type="match status" value="1"/>
</dbReference>
<evidence type="ECO:0000256" key="3">
    <source>
        <dbReference type="ARBA" id="ARBA00022553"/>
    </source>
</evidence>
<dbReference type="RefSeq" id="WP_182660291.1">
    <property type="nucleotide sequence ID" value="NZ_JACIVI010000001.1"/>
</dbReference>
<keyword evidence="3" id="KW-0597">Phosphoprotein</keyword>
<proteinExistence type="predicted"/>
<dbReference type="GO" id="GO:0000155">
    <property type="term" value="F:phosphorelay sensor kinase activity"/>
    <property type="evidence" value="ECO:0007669"/>
    <property type="project" value="InterPro"/>
</dbReference>
<evidence type="ECO:0000259" key="10">
    <source>
        <dbReference type="PROSITE" id="PS50109"/>
    </source>
</evidence>
<feature type="domain" description="Histidine kinase" evidence="10">
    <location>
        <begin position="329"/>
        <end position="418"/>
    </location>
</feature>
<dbReference type="GO" id="GO:0016020">
    <property type="term" value="C:membrane"/>
    <property type="evidence" value="ECO:0007669"/>
    <property type="project" value="InterPro"/>
</dbReference>
<dbReference type="Proteomes" id="UP000586093">
    <property type="component" value="Unassembled WGS sequence"/>
</dbReference>
<keyword evidence="7" id="KW-0067">ATP-binding</keyword>
<dbReference type="Pfam" id="PF07730">
    <property type="entry name" value="HisKA_3"/>
    <property type="match status" value="1"/>
</dbReference>
<reference evidence="11 12" key="1">
    <citation type="submission" date="2020-08" db="EMBL/GenBank/DDBJ databases">
        <title>Aquariorum lacteus gen. nov., sp. nov., a new member of the family Comamonadaceae, isolated from freshwater aquarium.</title>
        <authorList>
            <person name="Chun S.-J."/>
        </authorList>
    </citation>
    <scope>NUCLEOTIDE SEQUENCE [LARGE SCALE GENOMIC DNA]</scope>
    <source>
        <strain evidence="11 12">SJAQ100</strain>
    </source>
</reference>
<dbReference type="Gene3D" id="3.30.565.10">
    <property type="entry name" value="Histidine kinase-like ATPase, C-terminal domain"/>
    <property type="match status" value="1"/>
</dbReference>
<evidence type="ECO:0000256" key="5">
    <source>
        <dbReference type="ARBA" id="ARBA00022741"/>
    </source>
</evidence>
<keyword evidence="8" id="KW-0902">Two-component regulatory system</keyword>
<dbReference type="AlphaFoldDB" id="A0A839HGQ0"/>
<dbReference type="GO" id="GO:0005524">
    <property type="term" value="F:ATP binding"/>
    <property type="evidence" value="ECO:0007669"/>
    <property type="project" value="UniProtKB-KW"/>
</dbReference>
<comment type="catalytic activity">
    <reaction evidence="1">
        <text>ATP + protein L-histidine = ADP + protein N-phospho-L-histidine.</text>
        <dbReference type="EC" id="2.7.13.3"/>
    </reaction>
</comment>
<dbReference type="PANTHER" id="PTHR24421:SF10">
    <property type="entry name" value="NITRATE_NITRITE SENSOR PROTEIN NARQ"/>
    <property type="match status" value="1"/>
</dbReference>
<keyword evidence="5" id="KW-0547">Nucleotide-binding</keyword>
<evidence type="ECO:0000256" key="4">
    <source>
        <dbReference type="ARBA" id="ARBA00022679"/>
    </source>
</evidence>
<evidence type="ECO:0000256" key="9">
    <source>
        <dbReference type="SAM" id="Phobius"/>
    </source>
</evidence>
<organism evidence="11 12">
    <name type="scientific">Aquariibacter albus</name>
    <dbReference type="NCBI Taxonomy" id="2759899"/>
    <lineage>
        <taxon>Bacteria</taxon>
        <taxon>Pseudomonadati</taxon>
        <taxon>Pseudomonadota</taxon>
        <taxon>Betaproteobacteria</taxon>
        <taxon>Burkholderiales</taxon>
        <taxon>Sphaerotilaceae</taxon>
        <taxon>Aquariibacter</taxon>
    </lineage>
</organism>
<feature type="transmembrane region" description="Helical" evidence="9">
    <location>
        <begin position="43"/>
        <end position="63"/>
    </location>
</feature>
<evidence type="ECO:0000256" key="8">
    <source>
        <dbReference type="ARBA" id="ARBA00023012"/>
    </source>
</evidence>
<evidence type="ECO:0000313" key="12">
    <source>
        <dbReference type="Proteomes" id="UP000586093"/>
    </source>
</evidence>
<keyword evidence="4" id="KW-0808">Transferase</keyword>
<dbReference type="InterPro" id="IPR011712">
    <property type="entry name" value="Sig_transdc_His_kin_sub3_dim/P"/>
</dbReference>
<dbReference type="InterPro" id="IPR003594">
    <property type="entry name" value="HATPase_dom"/>
</dbReference>
<dbReference type="Pfam" id="PF02518">
    <property type="entry name" value="HATPase_c"/>
    <property type="match status" value="1"/>
</dbReference>
<keyword evidence="12" id="KW-1185">Reference proteome</keyword>
<dbReference type="InterPro" id="IPR005467">
    <property type="entry name" value="His_kinase_dom"/>
</dbReference>
<gene>
    <name evidence="11" type="ORF">H4F90_00075</name>
</gene>
<feature type="transmembrane region" description="Helical" evidence="9">
    <location>
        <begin position="15"/>
        <end position="34"/>
    </location>
</feature>
<evidence type="ECO:0000256" key="6">
    <source>
        <dbReference type="ARBA" id="ARBA00022777"/>
    </source>
</evidence>
<dbReference type="SMART" id="SM00387">
    <property type="entry name" value="HATPase_c"/>
    <property type="match status" value="1"/>
</dbReference>
<dbReference type="PROSITE" id="PS50109">
    <property type="entry name" value="HIS_KIN"/>
    <property type="match status" value="1"/>
</dbReference>